<keyword evidence="1" id="KW-0175">Coiled coil</keyword>
<feature type="signal peptide" evidence="2">
    <location>
        <begin position="1"/>
        <end position="21"/>
    </location>
</feature>
<gene>
    <name evidence="3" type="ORF">GAN75_22345</name>
</gene>
<dbReference type="PROSITE" id="PS51257">
    <property type="entry name" value="PROKAR_LIPOPROTEIN"/>
    <property type="match status" value="1"/>
</dbReference>
<dbReference type="RefSeq" id="WP_225658455.1">
    <property type="nucleotide sequence ID" value="NZ_JAGURE010000016.1"/>
</dbReference>
<evidence type="ECO:0008006" key="5">
    <source>
        <dbReference type="Google" id="ProtNLM"/>
    </source>
</evidence>
<feature type="coiled-coil region" evidence="1">
    <location>
        <begin position="25"/>
        <end position="77"/>
    </location>
</feature>
<dbReference type="AlphaFoldDB" id="A0A7J5JJX4"/>
<sequence>MNKKFLNAVLFGALLASSAGTFTSCKDYDDDIDGLQEQIDANQKTLDEKLATLQTALDAAKTELAAAKAAAAKAQETADAAAKVAAAAQEAAAQAKIDAINKATELVNELKTVVNGKVDKSVYDTKMGALDGKIQAIEGRLTTIDGAISGINTQLEALNGFKTIIEDLNLTTAFPDLVSRVNGLETTLNGVKSKAEANETSISDIKSQLTTISGDINAISSKLNTLSALLSQRLTALTFAPTQFINGIEVINFATLNYKAWTDVTADNAPTAGNEITINNGKTEAVYFASPSSAEKEDLAGATVLLQNAANTITRADSKPAVEAEVVSLDGGKMIVNLKKNIEAPFLDKVNDDKTKEEFTLLALSVNIKQTAEEVKGDIQPTVVSDWARLVETKATPYIHYTKYIDEKGAISTEEEKDDAIPHFYNYKTIHSVAGNKVAADKVCDTKGKYIIEEIAYNTTGRDLNELVTVCDKEGNLYKAENYGLKFKFEPVPYLLVQEKEEPTNQANFVDIDENGVITSRANDGTTTNNQDAIGREPMIMVKLIDTEHGDKVVDVRYFKLKWSAAPKVTPLDELTHFDNIFDCVENYTNTVGTDIMNNMVYTKLNISNPVFHSSYTLDTKLYSTEADVEEGKNAITDASIEDIKVDGGTVTHNLKSTYPNFKLTAAEYEAGETTKVVYGRFINNLNDKDIVTFSLKLKFTFDKMVLDAGYNETYWDKTSGAITPENTSKKFTVNPSLTSDATYGYTKFYDCRINTSLLNGYAKGAQVVSDINKLVLHAEKVAMYFDKDAAAFKNLPVAKASDRWTVVDGNKLMYNGVTAAEIEANGVIKLTENPYSTGTYMSGLDMWTGAKHGEPTAGAQLLLGSSVPVKLVAENCMISNINFDKFLVNFIKPLTMTVDQTETVFTDIVTGGSSIDIKDAVTIVENFGDLRTVWKDGKATSDMLKDWYNLQGIYWDLANAKTNLKVKDNGIVVSGDFNNKWTDFANFYILKPDASVTPTKLTFENKSGSALSATGSFQVKVPVYVGTKWNPTLQDADMMMVTLTVNPGNGVK</sequence>
<keyword evidence="2" id="KW-0732">Signal</keyword>
<evidence type="ECO:0000256" key="1">
    <source>
        <dbReference type="SAM" id="Coils"/>
    </source>
</evidence>
<feature type="chain" id="PRO_5029886006" description="Cell surface protein" evidence="2">
    <location>
        <begin position="22"/>
        <end position="1053"/>
    </location>
</feature>
<protein>
    <recommendedName>
        <fullName evidence="5">Cell surface protein</fullName>
    </recommendedName>
</protein>
<dbReference type="Proteomes" id="UP000436825">
    <property type="component" value="Unassembled WGS sequence"/>
</dbReference>
<evidence type="ECO:0000313" key="3">
    <source>
        <dbReference type="EMBL" id="KAB4451682.1"/>
    </source>
</evidence>
<reference evidence="3 4" key="1">
    <citation type="journal article" date="2019" name="Nat. Med.">
        <title>A library of human gut bacterial isolates paired with longitudinal multiomics data enables mechanistic microbiome research.</title>
        <authorList>
            <person name="Poyet M."/>
            <person name="Groussin M."/>
            <person name="Gibbons S.M."/>
            <person name="Avila-Pacheco J."/>
            <person name="Jiang X."/>
            <person name="Kearney S.M."/>
            <person name="Perrotta A.R."/>
            <person name="Berdy B."/>
            <person name="Zhao S."/>
            <person name="Lieberman T.D."/>
            <person name="Swanson P.K."/>
            <person name="Smith M."/>
            <person name="Roesemann S."/>
            <person name="Alexander J.E."/>
            <person name="Rich S.A."/>
            <person name="Livny J."/>
            <person name="Vlamakis H."/>
            <person name="Clish C."/>
            <person name="Bullock K."/>
            <person name="Deik A."/>
            <person name="Scott J."/>
            <person name="Pierce K.A."/>
            <person name="Xavier R.J."/>
            <person name="Alm E.J."/>
        </authorList>
    </citation>
    <scope>NUCLEOTIDE SEQUENCE [LARGE SCALE GENOMIC DNA]</scope>
    <source>
        <strain evidence="3 4">BIOML-A160</strain>
    </source>
</reference>
<evidence type="ECO:0000256" key="2">
    <source>
        <dbReference type="SAM" id="SignalP"/>
    </source>
</evidence>
<dbReference type="EMBL" id="WCRW01000020">
    <property type="protein sequence ID" value="KAB4451682.1"/>
    <property type="molecule type" value="Genomic_DNA"/>
</dbReference>
<proteinExistence type="predicted"/>
<name>A0A7J5JJX4_BACT4</name>
<comment type="caution">
    <text evidence="3">The sequence shown here is derived from an EMBL/GenBank/DDBJ whole genome shotgun (WGS) entry which is preliminary data.</text>
</comment>
<evidence type="ECO:0000313" key="4">
    <source>
        <dbReference type="Proteomes" id="UP000436825"/>
    </source>
</evidence>
<organism evidence="3 4">
    <name type="scientific">Bacteroides thetaiotaomicron</name>
    <dbReference type="NCBI Taxonomy" id="818"/>
    <lineage>
        <taxon>Bacteria</taxon>
        <taxon>Pseudomonadati</taxon>
        <taxon>Bacteroidota</taxon>
        <taxon>Bacteroidia</taxon>
        <taxon>Bacteroidales</taxon>
        <taxon>Bacteroidaceae</taxon>
        <taxon>Bacteroides</taxon>
    </lineage>
</organism>
<accession>A0A7J5JJX4</accession>